<evidence type="ECO:0000313" key="4">
    <source>
        <dbReference type="Proteomes" id="UP000253977"/>
    </source>
</evidence>
<dbReference type="Proteomes" id="UP000253977">
    <property type="component" value="Unassembled WGS sequence"/>
</dbReference>
<feature type="domain" description="Chitin-binding type-2" evidence="2">
    <location>
        <begin position="19"/>
        <end position="49"/>
    </location>
</feature>
<keyword evidence="4" id="KW-1185">Reference proteome</keyword>
<comment type="caution">
    <text evidence="3">The sequence shown here is derived from an EMBL/GenBank/DDBJ whole genome shotgun (WGS) entry which is preliminary data.</text>
</comment>
<organism evidence="3 4">
    <name type="scientific">Thalassococcus profundi</name>
    <dbReference type="NCBI Taxonomy" id="2282382"/>
    <lineage>
        <taxon>Bacteria</taxon>
        <taxon>Pseudomonadati</taxon>
        <taxon>Pseudomonadota</taxon>
        <taxon>Alphaproteobacteria</taxon>
        <taxon>Rhodobacterales</taxon>
        <taxon>Roseobacteraceae</taxon>
        <taxon>Thalassococcus</taxon>
    </lineage>
</organism>
<feature type="chain" id="PRO_5016927374" evidence="1">
    <location>
        <begin position="23"/>
        <end position="52"/>
    </location>
</feature>
<evidence type="ECO:0000256" key="1">
    <source>
        <dbReference type="SAM" id="SignalP"/>
    </source>
</evidence>
<dbReference type="InterPro" id="IPR002557">
    <property type="entry name" value="Chitin-bd_dom"/>
</dbReference>
<dbReference type="InterPro" id="IPR036508">
    <property type="entry name" value="Chitin-bd_dom_sf"/>
</dbReference>
<dbReference type="GO" id="GO:0005576">
    <property type="term" value="C:extracellular region"/>
    <property type="evidence" value="ECO:0007669"/>
    <property type="project" value="InterPro"/>
</dbReference>
<evidence type="ECO:0000313" key="3">
    <source>
        <dbReference type="EMBL" id="RDD67403.1"/>
    </source>
</evidence>
<evidence type="ECO:0000259" key="2">
    <source>
        <dbReference type="Pfam" id="PF01607"/>
    </source>
</evidence>
<sequence>MKTKTLLTALALSLASTVSAYAACSGHSKQAMTCADGMMYDAESGSCKVVSS</sequence>
<dbReference type="SUPFAM" id="SSF57625">
    <property type="entry name" value="Invertebrate chitin-binding proteins"/>
    <property type="match status" value="1"/>
</dbReference>
<dbReference type="GO" id="GO:0008061">
    <property type="term" value="F:chitin binding"/>
    <property type="evidence" value="ECO:0007669"/>
    <property type="project" value="InterPro"/>
</dbReference>
<dbReference type="AlphaFoldDB" id="A0A369TQ66"/>
<dbReference type="EMBL" id="QPMK01000003">
    <property type="protein sequence ID" value="RDD67403.1"/>
    <property type="molecule type" value="Genomic_DNA"/>
</dbReference>
<name>A0A369TQ66_9RHOB</name>
<proteinExistence type="predicted"/>
<keyword evidence="3" id="KW-0456">Lyase</keyword>
<dbReference type="GO" id="GO:0016829">
    <property type="term" value="F:lyase activity"/>
    <property type="evidence" value="ECO:0007669"/>
    <property type="project" value="UniProtKB-KW"/>
</dbReference>
<dbReference type="RefSeq" id="WP_114510152.1">
    <property type="nucleotide sequence ID" value="NZ_QPMK01000003.1"/>
</dbReference>
<gene>
    <name evidence="3" type="ORF">DU478_06705</name>
</gene>
<accession>A0A369TQ66</accession>
<reference evidence="3 4" key="1">
    <citation type="submission" date="2018-07" db="EMBL/GenBank/DDBJ databases">
        <title>Thalassococcus profundi sp. nov., a marine bacterium isolated from deep seawater of Okinawa Trough.</title>
        <authorList>
            <person name="Yu M."/>
        </authorList>
    </citation>
    <scope>NUCLEOTIDE SEQUENCE [LARGE SCALE GENOMIC DNA]</scope>
    <source>
        <strain evidence="3 4">WRAS1</strain>
    </source>
</reference>
<keyword evidence="1" id="KW-0732">Signal</keyword>
<feature type="signal peptide" evidence="1">
    <location>
        <begin position="1"/>
        <end position="22"/>
    </location>
</feature>
<dbReference type="Pfam" id="PF01607">
    <property type="entry name" value="CBM_14"/>
    <property type="match status" value="1"/>
</dbReference>
<protein>
    <submittedName>
        <fullName evidence="3">Adenylosuccinate lyase</fullName>
    </submittedName>
</protein>